<evidence type="ECO:0000313" key="2">
    <source>
        <dbReference type="EMBL" id="KAJ5095074.1"/>
    </source>
</evidence>
<dbReference type="GeneID" id="81358837"/>
<feature type="region of interest" description="Disordered" evidence="1">
    <location>
        <begin position="638"/>
        <end position="657"/>
    </location>
</feature>
<evidence type="ECO:0000256" key="1">
    <source>
        <dbReference type="SAM" id="MobiDB-lite"/>
    </source>
</evidence>
<dbReference type="RefSeq" id="XP_056473224.1">
    <property type="nucleotide sequence ID" value="XM_056619858.1"/>
</dbReference>
<accession>A0A9W9F7T4</accession>
<dbReference type="AlphaFoldDB" id="A0A9W9F7T4"/>
<name>A0A9W9F7T4_9EURO</name>
<organism evidence="2 3">
    <name type="scientific">Penicillium argentinense</name>
    <dbReference type="NCBI Taxonomy" id="1131581"/>
    <lineage>
        <taxon>Eukaryota</taxon>
        <taxon>Fungi</taxon>
        <taxon>Dikarya</taxon>
        <taxon>Ascomycota</taxon>
        <taxon>Pezizomycotina</taxon>
        <taxon>Eurotiomycetes</taxon>
        <taxon>Eurotiomycetidae</taxon>
        <taxon>Eurotiales</taxon>
        <taxon>Aspergillaceae</taxon>
        <taxon>Penicillium</taxon>
    </lineage>
</organism>
<proteinExistence type="predicted"/>
<protein>
    <submittedName>
        <fullName evidence="2">Uncharacterized protein</fullName>
    </submittedName>
</protein>
<keyword evidence="3" id="KW-1185">Reference proteome</keyword>
<feature type="compositionally biased region" description="Polar residues" evidence="1">
    <location>
        <begin position="708"/>
        <end position="723"/>
    </location>
</feature>
<dbReference type="Proteomes" id="UP001149074">
    <property type="component" value="Unassembled WGS sequence"/>
</dbReference>
<feature type="region of interest" description="Disordered" evidence="1">
    <location>
        <begin position="375"/>
        <end position="395"/>
    </location>
</feature>
<dbReference type="EMBL" id="JAPQKI010000006">
    <property type="protein sequence ID" value="KAJ5095074.1"/>
    <property type="molecule type" value="Genomic_DNA"/>
</dbReference>
<feature type="region of interest" description="Disordered" evidence="1">
    <location>
        <begin position="668"/>
        <end position="729"/>
    </location>
</feature>
<comment type="caution">
    <text evidence="2">The sequence shown here is derived from an EMBL/GenBank/DDBJ whole genome shotgun (WGS) entry which is preliminary data.</text>
</comment>
<sequence>MNSIVATSSGGSRRPHTNAVIEAGKARARDEQEIQSLLQTAQRLCRIYNPEIEPEHETTMLCDCAVHKYWEKKVDRLEIQDMWSKAVIYPGEKPYHDCTRLRFKNTNPYSFKITSPFNLVCFPLTGMAKPDPHYHLQFIQETLSMDSTLNRDSEAAIQAQEPAFNIWELEQLESLVSNMSVNRWSSSNSDTIDKSSKRTGFRKAFSIKSSDERTAGKIQKKFSVTFELRNEILAEEQGRWQSSNDIQIVKTYQENLGIAQTVAELRAHKPRHYLHLLRAGYFEPIITSSQGQIPNLLRFSIDAAAGWRGFTTEWRGYKDIAEERLYWILSHRPTDKEVSKPDLVSELDTARARMATARPPIDAYDSPDDICDISSGSQRYSSQVPTPPPKWKTPISRDDETMVLLDTTSSMDNYPMRPEYRHYLITSHTRVKQPKSKGGLLTEVTKSVIRRFINAMGNHDNNPRGYPLAVFSQEAEYIGKIHRWDLDEVWRGIRFAGKARVMAGWQKIKELHLQKHSGTASYHPLYGWMAGPLTPRLKLLLVLNEEASDMNEFELELLSLPWAYITIFLIGVEGSLNHHRHANRLSRMSEVNHRISFVEAQGNIPERFITHELLKRHLGYEISMSRFKDLERELPEELPSPVQRRHERTFSDQSLTDDMLVELPSPEETRAWQSQQQYSPSRAIPQGLAELPGEREPTELPATESRRSMQTFYRSFPGQNMPQNHHLRT</sequence>
<reference evidence="2" key="1">
    <citation type="submission" date="2022-11" db="EMBL/GenBank/DDBJ databases">
        <authorList>
            <person name="Petersen C."/>
        </authorList>
    </citation>
    <scope>NUCLEOTIDE SEQUENCE</scope>
    <source>
        <strain evidence="2">IBT 30761</strain>
    </source>
</reference>
<reference evidence="2" key="2">
    <citation type="journal article" date="2023" name="IMA Fungus">
        <title>Comparative genomic study of the Penicillium genus elucidates a diverse pangenome and 15 lateral gene transfer events.</title>
        <authorList>
            <person name="Petersen C."/>
            <person name="Sorensen T."/>
            <person name="Nielsen M.R."/>
            <person name="Sondergaard T.E."/>
            <person name="Sorensen J.L."/>
            <person name="Fitzpatrick D.A."/>
            <person name="Frisvad J.C."/>
            <person name="Nielsen K.L."/>
        </authorList>
    </citation>
    <scope>NUCLEOTIDE SEQUENCE</scope>
    <source>
        <strain evidence="2">IBT 30761</strain>
    </source>
</reference>
<feature type="compositionally biased region" description="Polar residues" evidence="1">
    <location>
        <begin position="375"/>
        <end position="384"/>
    </location>
</feature>
<feature type="compositionally biased region" description="Polar residues" evidence="1">
    <location>
        <begin position="671"/>
        <end position="680"/>
    </location>
</feature>
<gene>
    <name evidence="2" type="ORF">N7532_007365</name>
</gene>
<dbReference type="OrthoDB" id="2142598at2759"/>
<evidence type="ECO:0000313" key="3">
    <source>
        <dbReference type="Proteomes" id="UP001149074"/>
    </source>
</evidence>